<dbReference type="Proteomes" id="UP001152649">
    <property type="component" value="Unassembled WGS sequence"/>
</dbReference>
<keyword evidence="2" id="KW-1185">Reference proteome</keyword>
<dbReference type="OrthoDB" id="4367118at2759"/>
<dbReference type="AlphaFoldDB" id="A0A9W4NZE7"/>
<comment type="caution">
    <text evidence="1">The sequence shown here is derived from an EMBL/GenBank/DDBJ whole genome shotgun (WGS) entry which is preliminary data.</text>
</comment>
<evidence type="ECO:0000313" key="1">
    <source>
        <dbReference type="EMBL" id="CAG8428265.1"/>
    </source>
</evidence>
<sequence>MTFEAASHSIPIAFQSPATLLAKIARFKWEIPHVERETRAYQLFEGSGLSARLLGHIHEN</sequence>
<reference evidence="1" key="1">
    <citation type="submission" date="2021-07" db="EMBL/GenBank/DDBJ databases">
        <authorList>
            <person name="Branca A.L. A."/>
        </authorList>
    </citation>
    <scope>NUCLEOTIDE SEQUENCE</scope>
</reference>
<name>A0A9W4NZE7_9EURO</name>
<gene>
    <name evidence="1" type="ORF">PSALAMII_LOCUS10759</name>
</gene>
<accession>A0A9W4NZE7</accession>
<protein>
    <submittedName>
        <fullName evidence="1">Uncharacterized protein</fullName>
    </submittedName>
</protein>
<dbReference type="EMBL" id="CAJVPG010000455">
    <property type="protein sequence ID" value="CAG8428265.1"/>
    <property type="molecule type" value="Genomic_DNA"/>
</dbReference>
<proteinExistence type="predicted"/>
<evidence type="ECO:0000313" key="2">
    <source>
        <dbReference type="Proteomes" id="UP001152649"/>
    </source>
</evidence>
<organism evidence="1 2">
    <name type="scientific">Penicillium salamii</name>
    <dbReference type="NCBI Taxonomy" id="1612424"/>
    <lineage>
        <taxon>Eukaryota</taxon>
        <taxon>Fungi</taxon>
        <taxon>Dikarya</taxon>
        <taxon>Ascomycota</taxon>
        <taxon>Pezizomycotina</taxon>
        <taxon>Eurotiomycetes</taxon>
        <taxon>Eurotiomycetidae</taxon>
        <taxon>Eurotiales</taxon>
        <taxon>Aspergillaceae</taxon>
        <taxon>Penicillium</taxon>
    </lineage>
</organism>